<feature type="region of interest" description="Disordered" evidence="6">
    <location>
        <begin position="49"/>
        <end position="74"/>
    </location>
</feature>
<dbReference type="RefSeq" id="XP_008788098.2">
    <property type="nucleotide sequence ID" value="XM_008789876.4"/>
</dbReference>
<keyword evidence="8" id="KW-1185">Reference proteome</keyword>
<dbReference type="GO" id="GO:0016757">
    <property type="term" value="F:glycosyltransferase activity"/>
    <property type="evidence" value="ECO:0007669"/>
    <property type="project" value="UniProtKB-KW"/>
</dbReference>
<reference evidence="9" key="2">
    <citation type="submission" date="2025-08" db="UniProtKB">
        <authorList>
            <consortium name="RefSeq"/>
        </authorList>
    </citation>
    <scope>IDENTIFICATION</scope>
    <source>
        <tissue evidence="9">Young leaves</tissue>
    </source>
</reference>
<evidence type="ECO:0000256" key="4">
    <source>
        <dbReference type="ARBA" id="ARBA00022968"/>
    </source>
</evidence>
<dbReference type="GO" id="GO:0000139">
    <property type="term" value="C:Golgi membrane"/>
    <property type="evidence" value="ECO:0007669"/>
    <property type="project" value="UniProtKB-SubCell"/>
</dbReference>
<keyword evidence="3" id="KW-0328">Glycosyltransferase</keyword>
<protein>
    <submittedName>
        <fullName evidence="9">Probable glycosyltransferase At5g03795 isoform X1</fullName>
    </submittedName>
</protein>
<dbReference type="InterPro" id="IPR040911">
    <property type="entry name" value="Exostosin_GT47"/>
</dbReference>
<feature type="compositionally biased region" description="Low complexity" evidence="6">
    <location>
        <begin position="49"/>
        <end position="60"/>
    </location>
</feature>
<proteinExistence type="inferred from homology"/>
<evidence type="ECO:0000256" key="1">
    <source>
        <dbReference type="ARBA" id="ARBA00004323"/>
    </source>
</evidence>
<reference evidence="8" key="1">
    <citation type="journal article" date="2019" name="Nat. Commun.">
        <title>Genome-wide association mapping of date palm fruit traits.</title>
        <authorList>
            <person name="Hazzouri K.M."/>
            <person name="Gros-Balthazard M."/>
            <person name="Flowers J.M."/>
            <person name="Copetti D."/>
            <person name="Lemansour A."/>
            <person name="Lebrun M."/>
            <person name="Masmoudi K."/>
            <person name="Ferrand S."/>
            <person name="Dhar M.I."/>
            <person name="Fresquez Z.A."/>
            <person name="Rosas U."/>
            <person name="Zhang J."/>
            <person name="Talag J."/>
            <person name="Lee S."/>
            <person name="Kudrna D."/>
            <person name="Powell R.F."/>
            <person name="Leitch I.J."/>
            <person name="Krueger R.R."/>
            <person name="Wing R.A."/>
            <person name="Amiri K.M.A."/>
            <person name="Purugganan M.D."/>
        </authorList>
    </citation>
    <scope>NUCLEOTIDE SEQUENCE [LARGE SCALE GENOMIC DNA]</scope>
    <source>
        <strain evidence="8">cv. Khalas</strain>
    </source>
</reference>
<dbReference type="GeneID" id="103705959"/>
<evidence type="ECO:0000256" key="6">
    <source>
        <dbReference type="SAM" id="MobiDB-lite"/>
    </source>
</evidence>
<evidence type="ECO:0000313" key="9">
    <source>
        <dbReference type="RefSeq" id="XP_008788098.2"/>
    </source>
</evidence>
<comment type="subcellular location">
    <subcellularLocation>
        <location evidence="1">Golgi apparatus membrane</location>
        <topology evidence="1">Single-pass type II membrane protein</topology>
    </subcellularLocation>
</comment>
<name>A0A8B7BYR0_PHODC</name>
<dbReference type="InterPro" id="IPR004263">
    <property type="entry name" value="Exostosin"/>
</dbReference>
<evidence type="ECO:0000256" key="3">
    <source>
        <dbReference type="ARBA" id="ARBA00022676"/>
    </source>
</evidence>
<sequence>MMSRKKRPRPSLPWLLLLALVGSIAVSWLAFSRSPRLDHVPRPHRTLTATAAASTLLPPSTEAPEKRNTTTASKPARIAAPYHDWDLFASDFDNMLQNLKIFVYPDALNSSSPFANVFLPHPDPLHPKLGNYFSEHMFKISLLRSRFLTSDPVKTSFFFLPFSINALRNDPRVRSEVSIADFIAQYTTRISREYEFWNASEGSNHFYVCCHSVGRDAALKHAELRNNAIQVACSSSYFQRLYTAHKDVGLPQVWPRPLEEVPNPPNARSRLVFFAGRMKNSRVRQQLIARWENDTSMDIFSGRPPFPYEEGFRRSKFCLHVKGYEVNTARLSDAIHYGCIPVIISNHYELPFVNILDWSKFSIIISHSDIALLKHILLGISKITYLNMYHSLLHVRKHFRWHMTPIGYDSFHMIAYQLWLRRGRCLPS</sequence>
<keyword evidence="3" id="KW-0808">Transferase</keyword>
<dbReference type="Pfam" id="PF03016">
    <property type="entry name" value="Exostosin_GT47"/>
    <property type="match status" value="1"/>
</dbReference>
<dbReference type="AlphaFoldDB" id="A0A8B7BYR0"/>
<comment type="similarity">
    <text evidence="2">Belongs to the glycosyltransferase 47 family.</text>
</comment>
<gene>
    <name evidence="9" type="primary">LOC103705959</name>
</gene>
<keyword evidence="4" id="KW-0735">Signal-anchor</keyword>
<dbReference type="PANTHER" id="PTHR11062">
    <property type="entry name" value="EXOSTOSIN HEPARAN SULFATE GLYCOSYLTRANSFERASE -RELATED"/>
    <property type="match status" value="1"/>
</dbReference>
<evidence type="ECO:0000256" key="2">
    <source>
        <dbReference type="ARBA" id="ARBA00010271"/>
    </source>
</evidence>
<dbReference type="OrthoDB" id="750513at2759"/>
<organism evidence="8 9">
    <name type="scientific">Phoenix dactylifera</name>
    <name type="common">Date palm</name>
    <dbReference type="NCBI Taxonomy" id="42345"/>
    <lineage>
        <taxon>Eukaryota</taxon>
        <taxon>Viridiplantae</taxon>
        <taxon>Streptophyta</taxon>
        <taxon>Embryophyta</taxon>
        <taxon>Tracheophyta</taxon>
        <taxon>Spermatophyta</taxon>
        <taxon>Magnoliopsida</taxon>
        <taxon>Liliopsida</taxon>
        <taxon>Arecaceae</taxon>
        <taxon>Coryphoideae</taxon>
        <taxon>Phoeniceae</taxon>
        <taxon>Phoenix</taxon>
    </lineage>
</organism>
<dbReference type="KEGG" id="pda:103705959"/>
<accession>A0A8B7BYR0</accession>
<dbReference type="PANTHER" id="PTHR11062:SF235">
    <property type="entry name" value="GLYCOSYLTRANSFERASE-LIKE PROTEIN"/>
    <property type="match status" value="1"/>
</dbReference>
<feature type="domain" description="Exostosin GT47" evidence="7">
    <location>
        <begin position="97"/>
        <end position="377"/>
    </location>
</feature>
<dbReference type="Proteomes" id="UP000228380">
    <property type="component" value="Chromosome 9"/>
</dbReference>
<evidence type="ECO:0000313" key="8">
    <source>
        <dbReference type="Proteomes" id="UP000228380"/>
    </source>
</evidence>
<keyword evidence="4" id="KW-0812">Transmembrane</keyword>
<keyword evidence="5" id="KW-0333">Golgi apparatus</keyword>
<evidence type="ECO:0000259" key="7">
    <source>
        <dbReference type="Pfam" id="PF03016"/>
    </source>
</evidence>
<evidence type="ECO:0000256" key="5">
    <source>
        <dbReference type="ARBA" id="ARBA00023034"/>
    </source>
</evidence>